<dbReference type="Proteomes" id="UP000826661">
    <property type="component" value="Chromosome I"/>
</dbReference>
<accession>A0A8G0L365</accession>
<dbReference type="AlphaFoldDB" id="A0A8G0L365"/>
<feature type="region of interest" description="Disordered" evidence="1">
    <location>
        <begin position="18"/>
        <end position="62"/>
    </location>
</feature>
<evidence type="ECO:0000313" key="2">
    <source>
        <dbReference type="EMBL" id="QYS93309.1"/>
    </source>
</evidence>
<proteinExistence type="predicted"/>
<organism evidence="2 3">
    <name type="scientific">Trichoderma simmonsii</name>
    <dbReference type="NCBI Taxonomy" id="1491479"/>
    <lineage>
        <taxon>Eukaryota</taxon>
        <taxon>Fungi</taxon>
        <taxon>Dikarya</taxon>
        <taxon>Ascomycota</taxon>
        <taxon>Pezizomycotina</taxon>
        <taxon>Sordariomycetes</taxon>
        <taxon>Hypocreomycetidae</taxon>
        <taxon>Hypocreales</taxon>
        <taxon>Hypocreaceae</taxon>
        <taxon>Trichoderma</taxon>
    </lineage>
</organism>
<feature type="compositionally biased region" description="Low complexity" evidence="1">
    <location>
        <begin position="38"/>
        <end position="48"/>
    </location>
</feature>
<sequence>MSSVFGLTGQRYESHLVSCQLPTHSPAEAQTLRERRSSSPGSRSETPSNGHMSEIDQRKPRLETANAVETLILLVGEGERAEKTATRVIPRRMWDIDRVATGIEAGEPSGLGI</sequence>
<dbReference type="EMBL" id="CP075864">
    <property type="protein sequence ID" value="QYS93309.1"/>
    <property type="molecule type" value="Genomic_DNA"/>
</dbReference>
<protein>
    <submittedName>
        <fullName evidence="2">Uncharacterized protein</fullName>
    </submittedName>
</protein>
<name>A0A8G0L365_9HYPO</name>
<evidence type="ECO:0000256" key="1">
    <source>
        <dbReference type="SAM" id="MobiDB-lite"/>
    </source>
</evidence>
<feature type="compositionally biased region" description="Basic and acidic residues" evidence="1">
    <location>
        <begin position="53"/>
        <end position="62"/>
    </location>
</feature>
<keyword evidence="3" id="KW-1185">Reference proteome</keyword>
<gene>
    <name evidence="2" type="ORF">H0G86_000688</name>
</gene>
<evidence type="ECO:0000313" key="3">
    <source>
        <dbReference type="Proteomes" id="UP000826661"/>
    </source>
</evidence>
<reference evidence="2 3" key="1">
    <citation type="journal article" date="2021" name="BMC Genomics">
        <title>Telomere-to-telomere genome assembly of asparaginase-producing Trichoderma simmonsii.</title>
        <authorList>
            <person name="Chung D."/>
            <person name="Kwon Y.M."/>
            <person name="Yang Y."/>
        </authorList>
    </citation>
    <scope>NUCLEOTIDE SEQUENCE [LARGE SCALE GENOMIC DNA]</scope>
    <source>
        <strain evidence="2 3">GH-Sj1</strain>
    </source>
</reference>